<reference evidence="1 2" key="1">
    <citation type="submission" date="2020-01" db="EMBL/GenBank/DDBJ databases">
        <title>Genome sequencing of strain KACC 21507.</title>
        <authorList>
            <person name="Heo J."/>
            <person name="Kim S.-J."/>
            <person name="Kim J.-S."/>
            <person name="Hong S.-B."/>
            <person name="Kwon S.-W."/>
        </authorList>
    </citation>
    <scope>NUCLEOTIDE SEQUENCE [LARGE SCALE GENOMIC DNA]</scope>
    <source>
        <strain evidence="1 2">KACC 21507</strain>
    </source>
</reference>
<dbReference type="AlphaFoldDB" id="A0A6P1NBH9"/>
<accession>A0A6P1NBH9</accession>
<dbReference type="EMBL" id="CP047652">
    <property type="protein sequence ID" value="QHI96025.1"/>
    <property type="molecule type" value="Genomic_DNA"/>
</dbReference>
<dbReference type="RefSeq" id="WP_160619098.1">
    <property type="nucleotide sequence ID" value="NZ_CP047652.1"/>
</dbReference>
<dbReference type="KEGG" id="bomb:GT348_07075"/>
<gene>
    <name evidence="1" type="ORF">GT348_07075</name>
</gene>
<organism evidence="1 2">
    <name type="scientific">Aristophania vespae</name>
    <dbReference type="NCBI Taxonomy" id="2697033"/>
    <lineage>
        <taxon>Bacteria</taxon>
        <taxon>Pseudomonadati</taxon>
        <taxon>Pseudomonadota</taxon>
        <taxon>Alphaproteobacteria</taxon>
        <taxon>Acetobacterales</taxon>
        <taxon>Acetobacteraceae</taxon>
        <taxon>Aristophania</taxon>
    </lineage>
</organism>
<sequence length="129" mass="14699">MGEFTIIVPSEISWLSDVVGEESCFMFIEAMAGQKIWVPRLRVEQSSLARSWGISLARCLSERYGGEQWQVPMLKAWRVRKLALKGLSNNEIIARVGVGRSYIKNVLHNIRADIRPARAVCDERQKLLL</sequence>
<keyword evidence="2" id="KW-1185">Reference proteome</keyword>
<name>A0A6P1NBH9_9PROT</name>
<dbReference type="Proteomes" id="UP000463975">
    <property type="component" value="Chromosome"/>
</dbReference>
<evidence type="ECO:0000313" key="1">
    <source>
        <dbReference type="EMBL" id="QHI96025.1"/>
    </source>
</evidence>
<evidence type="ECO:0000313" key="2">
    <source>
        <dbReference type="Proteomes" id="UP000463975"/>
    </source>
</evidence>
<proteinExistence type="predicted"/>
<protein>
    <submittedName>
        <fullName evidence="1">Uncharacterized protein</fullName>
    </submittedName>
</protein>